<protein>
    <recommendedName>
        <fullName evidence="4">DUF3667 domain-containing protein</fullName>
    </recommendedName>
</protein>
<dbReference type="EMBL" id="AP024545">
    <property type="protein sequence ID" value="BCT93314.1"/>
    <property type="molecule type" value="Genomic_DNA"/>
</dbReference>
<name>A0ABM7Q7I5_9GAMM</name>
<dbReference type="RefSeq" id="WP_213434242.1">
    <property type="nucleotide sequence ID" value="NZ_AP024545.1"/>
</dbReference>
<evidence type="ECO:0000313" key="3">
    <source>
        <dbReference type="Proteomes" id="UP000681317"/>
    </source>
</evidence>
<feature type="transmembrane region" description="Helical" evidence="1">
    <location>
        <begin position="254"/>
        <end position="274"/>
    </location>
</feature>
<proteinExistence type="predicted"/>
<gene>
    <name evidence="2" type="ORF">LYSCAS_23380</name>
</gene>
<feature type="transmembrane region" description="Helical" evidence="1">
    <location>
        <begin position="181"/>
        <end position="205"/>
    </location>
</feature>
<feature type="transmembrane region" description="Helical" evidence="1">
    <location>
        <begin position="88"/>
        <end position="108"/>
    </location>
</feature>
<accession>A0ABM7Q7I5</accession>
<evidence type="ECO:0000256" key="1">
    <source>
        <dbReference type="SAM" id="Phobius"/>
    </source>
</evidence>
<dbReference type="Pfam" id="PF12412">
    <property type="entry name" value="DUF3667"/>
    <property type="match status" value="1"/>
</dbReference>
<sequence length="284" mass="31366">METPAPSAWTCPTCGGRVDTAFCACCGERRLERRDLAMRSLFDRVAHALTSVDGRVLRTAWTLFRRPGALTVAYLTGRRKPFIAPLQVFILANVVFFAIQSFSAANVFGAKLESHLHQQDWAPWAQDVVAHRLAPSHRTVAEYAPVFDRAVERNAKSLVFLMAIPFALLLAAMFRRRRLPFITHATFSLHSWAFLLVVFSFATLFADADALRGGAGLRSAMLDNVLTTVCIVACLLHMRAALGPVYGILGGRRLLASVLLTLAVGVIVLGYRWLLFVITVYSTT</sequence>
<dbReference type="InterPro" id="IPR022134">
    <property type="entry name" value="DUF3667"/>
</dbReference>
<keyword evidence="1" id="KW-0472">Membrane</keyword>
<keyword evidence="1" id="KW-0812">Transmembrane</keyword>
<keyword evidence="1" id="KW-1133">Transmembrane helix</keyword>
<evidence type="ECO:0000313" key="2">
    <source>
        <dbReference type="EMBL" id="BCT93314.1"/>
    </source>
</evidence>
<evidence type="ECO:0008006" key="4">
    <source>
        <dbReference type="Google" id="ProtNLM"/>
    </source>
</evidence>
<dbReference type="Proteomes" id="UP000681317">
    <property type="component" value="Chromosome"/>
</dbReference>
<organism evidence="2 3">
    <name type="scientific">Noviluteimonas caseinilytica</name>
    <dbReference type="NCBI Taxonomy" id="2675101"/>
    <lineage>
        <taxon>Bacteria</taxon>
        <taxon>Pseudomonadati</taxon>
        <taxon>Pseudomonadota</taxon>
        <taxon>Gammaproteobacteria</taxon>
        <taxon>Lysobacterales</taxon>
        <taxon>Lysobacteraceae</taxon>
        <taxon>Noviluteimonas</taxon>
    </lineage>
</organism>
<keyword evidence="3" id="KW-1185">Reference proteome</keyword>
<reference evidence="2 3" key="1">
    <citation type="submission" date="2021-03" db="EMBL/GenBank/DDBJ databases">
        <title>Complete Genome Sequences of Two Lysobacter Strains Isolated from Sea Water (Lysobacter caseinilyticus) and Soil (Lysobacter helvus) in South Korea.</title>
        <authorList>
            <person name="Watanabe Y."/>
            <person name="Arakawa K."/>
        </authorList>
    </citation>
    <scope>NUCLEOTIDE SEQUENCE [LARGE SCALE GENOMIC DNA]</scope>
    <source>
        <strain evidence="2 3">KVB24</strain>
    </source>
</reference>
<feature type="transmembrane region" description="Helical" evidence="1">
    <location>
        <begin position="157"/>
        <end position="174"/>
    </location>
</feature>
<feature type="transmembrane region" description="Helical" evidence="1">
    <location>
        <begin position="225"/>
        <end position="242"/>
    </location>
</feature>